<evidence type="ECO:0000313" key="5">
    <source>
        <dbReference type="Proteomes" id="UP000191987"/>
    </source>
</evidence>
<evidence type="ECO:0000256" key="3">
    <source>
        <dbReference type="ARBA" id="ARBA00022764"/>
    </source>
</evidence>
<comment type="subcellular location">
    <subcellularLocation>
        <location evidence="1">Periplasm</location>
    </subcellularLocation>
</comment>
<gene>
    <name evidence="4" type="ORF">AGR7C_Lc220056</name>
</gene>
<comment type="similarity">
    <text evidence="2">Belongs to the bacterial solute-binding protein 1 family.</text>
</comment>
<name>A0A1S7RRR5_9HYPH</name>
<reference evidence="4 5" key="1">
    <citation type="submission" date="2016-01" db="EMBL/GenBank/DDBJ databases">
        <authorList>
            <person name="Oliw E.H."/>
        </authorList>
    </citation>
    <scope>NUCLEOTIDE SEQUENCE [LARGE SCALE GENOMIC DNA]</scope>
    <source>
        <strain evidence="4 5">Zutra 3-1</strain>
    </source>
</reference>
<dbReference type="InterPro" id="IPR050490">
    <property type="entry name" value="Bact_solute-bd_prot1"/>
</dbReference>
<dbReference type="EMBL" id="FBWG01000041">
    <property type="protein sequence ID" value="CUX56570.1"/>
    <property type="molecule type" value="Genomic_DNA"/>
</dbReference>
<dbReference type="PANTHER" id="PTHR43649:SF11">
    <property type="entry name" value="ABC TRANSPORTER SUBSTRATE-BINDING PROTEIN YESO-RELATED"/>
    <property type="match status" value="1"/>
</dbReference>
<dbReference type="PANTHER" id="PTHR43649">
    <property type="entry name" value="ARABINOSE-BINDING PROTEIN-RELATED"/>
    <property type="match status" value="1"/>
</dbReference>
<protein>
    <submittedName>
        <fullName evidence="4">ABC transporter, substrate binding protein (Sugar)</fullName>
    </submittedName>
</protein>
<dbReference type="InterPro" id="IPR006059">
    <property type="entry name" value="SBP"/>
</dbReference>
<sequence>MQTIDRRGFLVTAALAGLGVVGLGAVGGGFRAAAAETRLRCVWWGSADRSKRTNDVIALYQKANPQTEISGEMIAGSDYWTKLATSMAGRNVADIFQLEPSTIADYSGRGACMELDQFVGKSLDLSTFGKSEVDLCRIDGKLYGVGLGLNSFCMMYDADTLKEAGVSVPQEQITWKALSELARDFKKNGPAKRNYWAVPYGARYHYVFDVWLRQRGKLLFQDGTIGFNKEDAKEWFAYWEDLRENKLCVSADIQTRDDNTIESNALTLGNSAIGFAYSNQLVGYQKLNKQTLSIGMLPGEGPGKPTGHYYRPGLIWSISSTSTNAEAAAKFINFFVNDLEAGKVLGVERGVPPAKVVREALLPSLNETERKTVDYIESLSGKLDSYPEPAPIGANEFDRGVMRPIADSLAFGRASVDEAAQNLVDTGTRTLRKRG</sequence>
<accession>A0A1S7RRR5</accession>
<dbReference type="Gene3D" id="3.40.190.10">
    <property type="entry name" value="Periplasmic binding protein-like II"/>
    <property type="match status" value="2"/>
</dbReference>
<dbReference type="Pfam" id="PF13416">
    <property type="entry name" value="SBP_bac_8"/>
    <property type="match status" value="1"/>
</dbReference>
<dbReference type="SUPFAM" id="SSF53850">
    <property type="entry name" value="Periplasmic binding protein-like II"/>
    <property type="match status" value="1"/>
</dbReference>
<dbReference type="Proteomes" id="UP000191987">
    <property type="component" value="Unassembled WGS sequence"/>
</dbReference>
<keyword evidence="3" id="KW-0574">Periplasm</keyword>
<dbReference type="InterPro" id="IPR006311">
    <property type="entry name" value="TAT_signal"/>
</dbReference>
<dbReference type="AlphaFoldDB" id="A0A1S7RRR5"/>
<evidence type="ECO:0000256" key="2">
    <source>
        <dbReference type="ARBA" id="ARBA00008520"/>
    </source>
</evidence>
<dbReference type="PROSITE" id="PS51318">
    <property type="entry name" value="TAT"/>
    <property type="match status" value="1"/>
</dbReference>
<evidence type="ECO:0000256" key="1">
    <source>
        <dbReference type="ARBA" id="ARBA00004418"/>
    </source>
</evidence>
<dbReference type="RefSeq" id="WP_080820840.1">
    <property type="nucleotide sequence ID" value="NZ_LT009749.1"/>
</dbReference>
<proteinExistence type="inferred from homology"/>
<dbReference type="GO" id="GO:0042597">
    <property type="term" value="C:periplasmic space"/>
    <property type="evidence" value="ECO:0007669"/>
    <property type="project" value="UniProtKB-SubCell"/>
</dbReference>
<organism evidence="4 5">
    <name type="scientific">Agrobacterium deltaense Zutra 3/1</name>
    <dbReference type="NCBI Taxonomy" id="1183427"/>
    <lineage>
        <taxon>Bacteria</taxon>
        <taxon>Pseudomonadati</taxon>
        <taxon>Pseudomonadota</taxon>
        <taxon>Alphaproteobacteria</taxon>
        <taxon>Hyphomicrobiales</taxon>
        <taxon>Rhizobiaceae</taxon>
        <taxon>Rhizobium/Agrobacterium group</taxon>
        <taxon>Agrobacterium</taxon>
    </lineage>
</organism>
<evidence type="ECO:0000313" key="4">
    <source>
        <dbReference type="EMBL" id="CUX56570.1"/>
    </source>
</evidence>